<comment type="caution">
    <text evidence="8">The sequence shown here is derived from an EMBL/GenBank/DDBJ whole genome shotgun (WGS) entry which is preliminary data.</text>
</comment>
<dbReference type="Proteomes" id="UP000360750">
    <property type="component" value="Unassembled WGS sequence"/>
</dbReference>
<dbReference type="InterPro" id="IPR013126">
    <property type="entry name" value="Hsp_70_fam"/>
</dbReference>
<proteinExistence type="inferred from homology"/>
<evidence type="ECO:0000256" key="7">
    <source>
        <dbReference type="SAM" id="MobiDB-lite"/>
    </source>
</evidence>
<keyword evidence="3 6" id="KW-0067">ATP-binding</keyword>
<evidence type="ECO:0000256" key="1">
    <source>
        <dbReference type="ARBA" id="ARBA00007381"/>
    </source>
</evidence>
<evidence type="ECO:0000313" key="8">
    <source>
        <dbReference type="EMBL" id="VFA88932.1"/>
    </source>
</evidence>
<evidence type="ECO:0000256" key="2">
    <source>
        <dbReference type="ARBA" id="ARBA00022741"/>
    </source>
</evidence>
<evidence type="ECO:0000256" key="6">
    <source>
        <dbReference type="RuleBase" id="RU003322"/>
    </source>
</evidence>
<evidence type="ECO:0000256" key="5">
    <source>
        <dbReference type="ARBA" id="ARBA00023186"/>
    </source>
</evidence>
<dbReference type="GO" id="GO:0005524">
    <property type="term" value="F:ATP binding"/>
    <property type="evidence" value="ECO:0007669"/>
    <property type="project" value="UniProtKB-KW"/>
</dbReference>
<accession>A0ABD7V3X6</accession>
<evidence type="ECO:0000313" key="9">
    <source>
        <dbReference type="Proteomes" id="UP000360750"/>
    </source>
</evidence>
<organism evidence="8 9">
    <name type="scientific">Gordonia paraffinivorans</name>
    <dbReference type="NCBI Taxonomy" id="175628"/>
    <lineage>
        <taxon>Bacteria</taxon>
        <taxon>Bacillati</taxon>
        <taxon>Actinomycetota</taxon>
        <taxon>Actinomycetes</taxon>
        <taxon>Mycobacteriales</taxon>
        <taxon>Gordoniaceae</taxon>
        <taxon>Gordonia</taxon>
    </lineage>
</organism>
<feature type="region of interest" description="Disordered" evidence="7">
    <location>
        <begin position="427"/>
        <end position="454"/>
    </location>
</feature>
<evidence type="ECO:0000256" key="3">
    <source>
        <dbReference type="ARBA" id="ARBA00022840"/>
    </source>
</evidence>
<dbReference type="Gene3D" id="3.30.420.40">
    <property type="match status" value="2"/>
</dbReference>
<comment type="similarity">
    <text evidence="1 6">Belongs to the heat shock protein 70 family.</text>
</comment>
<dbReference type="PRINTS" id="PR00301">
    <property type="entry name" value="HEATSHOCK70"/>
</dbReference>
<dbReference type="PANTHER" id="PTHR19375">
    <property type="entry name" value="HEAT SHOCK PROTEIN 70KDA"/>
    <property type="match status" value="1"/>
</dbReference>
<dbReference type="EMBL" id="CAACYD010000006">
    <property type="protein sequence ID" value="VFA88932.1"/>
    <property type="molecule type" value="Genomic_DNA"/>
</dbReference>
<feature type="region of interest" description="Disordered" evidence="7">
    <location>
        <begin position="366"/>
        <end position="393"/>
    </location>
</feature>
<dbReference type="GeneID" id="60750483"/>
<keyword evidence="4" id="KW-0346">Stress response</keyword>
<protein>
    <submittedName>
        <fullName evidence="8">Hsc66</fullName>
    </submittedName>
</protein>
<dbReference type="RefSeq" id="WP_131734433.1">
    <property type="nucleotide sequence ID" value="NZ_CAACYD010000006.1"/>
</dbReference>
<dbReference type="InterPro" id="IPR043129">
    <property type="entry name" value="ATPase_NBD"/>
</dbReference>
<reference evidence="8 9" key="1">
    <citation type="submission" date="2019-02" db="EMBL/GenBank/DDBJ databases">
        <authorList>
            <consortium name="Pathogen Informatics"/>
        </authorList>
    </citation>
    <scope>NUCLEOTIDE SEQUENCE [LARGE SCALE GENOMIC DNA]</scope>
    <source>
        <strain evidence="8 9">3012STDY6756503</strain>
    </source>
</reference>
<dbReference type="Gene3D" id="3.90.640.10">
    <property type="entry name" value="Actin, Chain A, domain 4"/>
    <property type="match status" value="1"/>
</dbReference>
<evidence type="ECO:0000256" key="4">
    <source>
        <dbReference type="ARBA" id="ARBA00023016"/>
    </source>
</evidence>
<keyword evidence="2 6" id="KW-0547">Nucleotide-binding</keyword>
<dbReference type="AlphaFoldDB" id="A0ABD7V3X6"/>
<dbReference type="SUPFAM" id="SSF53067">
    <property type="entry name" value="Actin-like ATPase domain"/>
    <property type="match status" value="2"/>
</dbReference>
<gene>
    <name evidence="8" type="primary">hscA</name>
    <name evidence="8" type="ORF">NCTC8139_02488</name>
</gene>
<keyword evidence="5" id="KW-0143">Chaperone</keyword>
<dbReference type="Pfam" id="PF00012">
    <property type="entry name" value="HSP70"/>
    <property type="match status" value="1"/>
</dbReference>
<dbReference type="InterPro" id="IPR018181">
    <property type="entry name" value="Heat_shock_70_CS"/>
</dbReference>
<name>A0ABD7V3X6_9ACTN</name>
<dbReference type="PROSITE" id="PS01036">
    <property type="entry name" value="HSP70_3"/>
    <property type="match status" value="1"/>
</dbReference>
<sequence length="609" mass="63785">MTAASHTWSLAIDFGTSNSAAAHSGATSGSIEALSLSHTSNLMPSAVFVDGPAGILVGAAALNAAAQNPAGFVASPKRLIGQQPGVRANGFDVPTSALVAAVMRAIVGRGLAAHAGVMPDRVVLTHPEAWAPRQIQVLVDAAMAAGIPRERITTVSEPRAAAGHYSRSHALQHGARIAVFDFGGGTLDVAVLEVTDTNGFRVIAARGDNGLGGKNFDALLQRWVEDRVADRDPDHASWLRRGAPIDAVQALQASVQQAKELLSETPSATITVPGPAGRITLQITRDEFDELISPAVEAALHLTRATFADAGLTHPGQLTALYLTGGSSRIPLVQRRLGEVGPVATLDDPKTVVAQGALLTVLADSAPTQPRPVPAPAELMPSWHTRPESGGQQSAATRGRWKRIAAAGVAAAAVVAAVVGVVAATRGGDEPVPQASTPTETMETDPRDSWPTGEDEGPILTDVEQARRQLPAALQSYLTGCERNRVNGANGNGATSVSCEISKDSPLAGLGEGFLTGIMSFTFNVDVNEANRDIIDIRNRTYCFDDRERCELVEDTARSAAAEVTQVAPGSERYSFRYANPKSGVVMRMSDLNSLEDARAFLTRSGLIN</sequence>